<feature type="region of interest" description="Disordered" evidence="3">
    <location>
        <begin position="26"/>
        <end position="54"/>
    </location>
</feature>
<dbReference type="STRING" id="6669.E9GYM8"/>
<feature type="domain" description="Peptidase M28" evidence="5">
    <location>
        <begin position="257"/>
        <end position="374"/>
    </location>
</feature>
<feature type="chain" id="PRO_5003237594" description="Peptidase M28 domain-containing protein" evidence="4">
    <location>
        <begin position="18"/>
        <end position="627"/>
    </location>
</feature>
<protein>
    <recommendedName>
        <fullName evidence="5">Peptidase M28 domain-containing protein</fullName>
    </recommendedName>
</protein>
<dbReference type="InterPro" id="IPR007484">
    <property type="entry name" value="Peptidase_M28"/>
</dbReference>
<reference evidence="6 7" key="1">
    <citation type="journal article" date="2011" name="Science">
        <title>The ecoresponsive genome of Daphnia pulex.</title>
        <authorList>
            <person name="Colbourne J.K."/>
            <person name="Pfrender M.E."/>
            <person name="Gilbert D."/>
            <person name="Thomas W.K."/>
            <person name="Tucker A."/>
            <person name="Oakley T.H."/>
            <person name="Tokishita S."/>
            <person name="Aerts A."/>
            <person name="Arnold G.J."/>
            <person name="Basu M.K."/>
            <person name="Bauer D.J."/>
            <person name="Caceres C.E."/>
            <person name="Carmel L."/>
            <person name="Casola C."/>
            <person name="Choi J.H."/>
            <person name="Detter J.C."/>
            <person name="Dong Q."/>
            <person name="Dusheyko S."/>
            <person name="Eads B.D."/>
            <person name="Frohlich T."/>
            <person name="Geiler-Samerotte K.A."/>
            <person name="Gerlach D."/>
            <person name="Hatcher P."/>
            <person name="Jogdeo S."/>
            <person name="Krijgsveld J."/>
            <person name="Kriventseva E.V."/>
            <person name="Kultz D."/>
            <person name="Laforsch C."/>
            <person name="Lindquist E."/>
            <person name="Lopez J."/>
            <person name="Manak J.R."/>
            <person name="Muller J."/>
            <person name="Pangilinan J."/>
            <person name="Patwardhan R.P."/>
            <person name="Pitluck S."/>
            <person name="Pritham E.J."/>
            <person name="Rechtsteiner A."/>
            <person name="Rho M."/>
            <person name="Rogozin I.B."/>
            <person name="Sakarya O."/>
            <person name="Salamov A."/>
            <person name="Schaack S."/>
            <person name="Shapiro H."/>
            <person name="Shiga Y."/>
            <person name="Skalitzky C."/>
            <person name="Smith Z."/>
            <person name="Souvorov A."/>
            <person name="Sung W."/>
            <person name="Tang Z."/>
            <person name="Tsuchiya D."/>
            <person name="Tu H."/>
            <person name="Vos H."/>
            <person name="Wang M."/>
            <person name="Wolf Y.I."/>
            <person name="Yamagata H."/>
            <person name="Yamada T."/>
            <person name="Ye Y."/>
            <person name="Shaw J.R."/>
            <person name="Andrews J."/>
            <person name="Crease T.J."/>
            <person name="Tang H."/>
            <person name="Lucas S.M."/>
            <person name="Robertson H.M."/>
            <person name="Bork P."/>
            <person name="Koonin E.V."/>
            <person name="Zdobnov E.M."/>
            <person name="Grigoriev I.V."/>
            <person name="Lynch M."/>
            <person name="Boore J.L."/>
        </authorList>
    </citation>
    <scope>NUCLEOTIDE SEQUENCE [LARGE SCALE GENOMIC DNA]</scope>
</reference>
<dbReference type="GO" id="GO:0006508">
    <property type="term" value="P:proteolysis"/>
    <property type="evidence" value="ECO:0000318"/>
    <property type="project" value="GO_Central"/>
</dbReference>
<dbReference type="AlphaFoldDB" id="E9GYM8"/>
<dbReference type="PANTHER" id="PTHR12147">
    <property type="entry name" value="METALLOPEPTIDASE M28 FAMILY MEMBER"/>
    <property type="match status" value="1"/>
</dbReference>
<dbReference type="PROSITE" id="PS51257">
    <property type="entry name" value="PROKAR_LIPOPROTEIN"/>
    <property type="match status" value="1"/>
</dbReference>
<comment type="similarity">
    <text evidence="2">Belongs to the peptidase M28 family. M28B subfamily.</text>
</comment>
<evidence type="ECO:0000313" key="7">
    <source>
        <dbReference type="Proteomes" id="UP000000305"/>
    </source>
</evidence>
<dbReference type="InParanoid" id="E9GYM8"/>
<name>E9GYM8_DAPPU</name>
<dbReference type="InterPro" id="IPR045175">
    <property type="entry name" value="M28_fam"/>
</dbReference>
<dbReference type="SUPFAM" id="SSF53187">
    <property type="entry name" value="Zn-dependent exopeptidases"/>
    <property type="match status" value="1"/>
</dbReference>
<organism evidence="6 7">
    <name type="scientific">Daphnia pulex</name>
    <name type="common">Water flea</name>
    <dbReference type="NCBI Taxonomy" id="6669"/>
    <lineage>
        <taxon>Eukaryota</taxon>
        <taxon>Metazoa</taxon>
        <taxon>Ecdysozoa</taxon>
        <taxon>Arthropoda</taxon>
        <taxon>Crustacea</taxon>
        <taxon>Branchiopoda</taxon>
        <taxon>Diplostraca</taxon>
        <taxon>Cladocera</taxon>
        <taxon>Anomopoda</taxon>
        <taxon>Daphniidae</taxon>
        <taxon>Daphnia</taxon>
    </lineage>
</organism>
<dbReference type="Proteomes" id="UP000000305">
    <property type="component" value="Unassembled WGS sequence"/>
</dbReference>
<dbReference type="eggNOG" id="KOG2194">
    <property type="taxonomic scope" value="Eukaryota"/>
</dbReference>
<dbReference type="GO" id="GO:0008235">
    <property type="term" value="F:metalloexopeptidase activity"/>
    <property type="evidence" value="ECO:0007669"/>
    <property type="project" value="InterPro"/>
</dbReference>
<evidence type="ECO:0000256" key="2">
    <source>
        <dbReference type="ARBA" id="ARBA00005634"/>
    </source>
</evidence>
<evidence type="ECO:0000256" key="1">
    <source>
        <dbReference type="ARBA" id="ARBA00001947"/>
    </source>
</evidence>
<dbReference type="EMBL" id="GL732575">
    <property type="protein sequence ID" value="EFX75424.1"/>
    <property type="molecule type" value="Genomic_DNA"/>
</dbReference>
<dbReference type="HOGENOM" id="CLU_436325_0_0_1"/>
<evidence type="ECO:0000256" key="4">
    <source>
        <dbReference type="SAM" id="SignalP"/>
    </source>
</evidence>
<evidence type="ECO:0000259" key="5">
    <source>
        <dbReference type="Pfam" id="PF04389"/>
    </source>
</evidence>
<gene>
    <name evidence="6" type="ORF">DAPPUDRAFT_306809</name>
</gene>
<dbReference type="OrthoDB" id="2214at2759"/>
<dbReference type="PANTHER" id="PTHR12147:SF26">
    <property type="entry name" value="PEPTIDASE M28 DOMAIN-CONTAINING PROTEIN"/>
    <property type="match status" value="1"/>
</dbReference>
<accession>E9GYM8</accession>
<keyword evidence="4" id="KW-0732">Signal</keyword>
<feature type="signal peptide" evidence="4">
    <location>
        <begin position="1"/>
        <end position="17"/>
    </location>
</feature>
<evidence type="ECO:0000313" key="6">
    <source>
        <dbReference type="EMBL" id="EFX75424.1"/>
    </source>
</evidence>
<proteinExistence type="inferred from homology"/>
<sequence>MKVIIVLFLLYLVSVGCYQDTKEEGGHASLDTPMSEESDISNTTQLTSEEEKENDRKLMEQWTRMFFNMGRTPQQGEQILIFPGLFNGSTTVEVAKLREFRSFDNETTTNNITVLPAYLIDGQPELSEVPTPANATSPSFIVLSNDSRLFFHDEEYYFEDVESQDEDQRQRRRLRSARNEMNLLNADHEHITTMITTVFSTARNYLNNETVRANVVQYLTHKMRSFGLVTGNQIFHPIEFAALFSEGDEGDVPSGTNVIGILPGELWGSQEDEVLVIGAHWDTVPFSGGMDDNGSGVTAVLEVARAMTEGGCRPKHSVIFVAFDLEEVGCLGSIFFVRDFLIQQVLQPHGAKLKGAFILDTIMNYNETQFSQTLSPEWQSALPFFWEDIQAENNTGDFLAVLYRKDVDASLADTLASNWKSDGKPSKKKSQRDNTVDRNPRTFRVNNKEITIMKTQDKPIETVKSSSSKYRLKKVQMDLVAEVGEELELLTGWIDLLRSDHSRFWYHNIESYPHSFPAVLITDTAPYRGIMQECYHQECDSSSANENLKFANIPFLTKTCQALIDTMVSLSESKCLFQSQQQEGTKGRRQGASKQKISSYSSGSRTKFFPQILIVTIALLSLKWQSC</sequence>
<feature type="compositionally biased region" description="Basic and acidic residues" evidence="3">
    <location>
        <begin position="421"/>
        <end position="440"/>
    </location>
</feature>
<dbReference type="KEGG" id="dpx:DAPPUDRAFT_306809"/>
<dbReference type="Pfam" id="PF04389">
    <property type="entry name" value="Peptidase_M28"/>
    <property type="match status" value="1"/>
</dbReference>
<comment type="cofactor">
    <cofactor evidence="1">
        <name>Zn(2+)</name>
        <dbReference type="ChEBI" id="CHEBI:29105"/>
    </cofactor>
</comment>
<keyword evidence="7" id="KW-1185">Reference proteome</keyword>
<feature type="region of interest" description="Disordered" evidence="3">
    <location>
        <begin position="419"/>
        <end position="441"/>
    </location>
</feature>
<dbReference type="Gene3D" id="3.40.630.10">
    <property type="entry name" value="Zn peptidases"/>
    <property type="match status" value="1"/>
</dbReference>
<evidence type="ECO:0000256" key="3">
    <source>
        <dbReference type="SAM" id="MobiDB-lite"/>
    </source>
</evidence>